<evidence type="ECO:0000256" key="1">
    <source>
        <dbReference type="ARBA" id="ARBA00018852"/>
    </source>
</evidence>
<dbReference type="SUPFAM" id="SSF52949">
    <property type="entry name" value="Macro domain-like"/>
    <property type="match status" value="1"/>
</dbReference>
<dbReference type="Pfam" id="PF01661">
    <property type="entry name" value="Macro"/>
    <property type="match status" value="1"/>
</dbReference>
<dbReference type="InterPro" id="IPR043472">
    <property type="entry name" value="Macro_dom-like"/>
</dbReference>
<dbReference type="NCBIfam" id="NF003163">
    <property type="entry name" value="PRK04143.1"/>
    <property type="match status" value="1"/>
</dbReference>
<dbReference type="Proteomes" id="UP001200271">
    <property type="component" value="Unassembled WGS sequence"/>
</dbReference>
<name>A0AAW4YDE6_STAAU</name>
<keyword evidence="6" id="KW-0378">Hydrolase</keyword>
<dbReference type="Gene3D" id="3.40.220.10">
    <property type="entry name" value="Leucine Aminopeptidase, subunit E, domain 1"/>
    <property type="match status" value="1"/>
</dbReference>
<evidence type="ECO:0000256" key="3">
    <source>
        <dbReference type="ARBA" id="ARBA00048482"/>
    </source>
</evidence>
<evidence type="ECO:0000256" key="2">
    <source>
        <dbReference type="ARBA" id="ARBA00023295"/>
    </source>
</evidence>
<reference evidence="6" key="1">
    <citation type="journal article" date="2021" name="Front Med (Lausanne)">
        <title>The Prevalence and Determinants of Fusidic Acid Resistance Among Methicillin-Resistant Staphylococcus aureus Clinical Isolates in China.</title>
        <authorList>
            <person name="Zhao H."/>
            <person name="Wang X."/>
            <person name="Wang B."/>
            <person name="Xu Y."/>
            <person name="Rao L."/>
            <person name="Wan B."/>
            <person name="Guo Y."/>
            <person name="Wu X."/>
            <person name="Yu J."/>
            <person name="Chen L."/>
            <person name="Li M."/>
            <person name="Yu F."/>
        </authorList>
    </citation>
    <scope>NUCLEOTIDE SEQUENCE</scope>
    <source>
        <strain evidence="6">NC-4</strain>
    </source>
</reference>
<dbReference type="EMBL" id="JAIUEN010000845">
    <property type="protein sequence ID" value="MCE3364442.1"/>
    <property type="molecule type" value="Genomic_DNA"/>
</dbReference>
<dbReference type="PANTHER" id="PTHR11106:SF27">
    <property type="entry name" value="MACRO DOMAIN-CONTAINING PROTEIN"/>
    <property type="match status" value="1"/>
</dbReference>
<dbReference type="SMART" id="SM00506">
    <property type="entry name" value="A1pp"/>
    <property type="match status" value="1"/>
</dbReference>
<protein>
    <recommendedName>
        <fullName evidence="1">Protein-ADP-ribose hydrolase</fullName>
    </recommendedName>
</protein>
<reference evidence="6" key="2">
    <citation type="submission" date="2023-08" db="EMBL/GenBank/DDBJ databases">
        <authorList>
            <person name="Zhao H."/>
            <person name="Wang X."/>
        </authorList>
    </citation>
    <scope>NUCLEOTIDE SEQUENCE</scope>
    <source>
        <strain evidence="6">NC-4</strain>
    </source>
</reference>
<comment type="catalytic activity">
    <reaction evidence="3">
        <text>4-O-(ADP-D-ribosyl)-L-aspartyl-[protein] + H2O = L-aspartyl-[protein] + ADP-D-ribose + H(+)</text>
        <dbReference type="Rhea" id="RHEA:54428"/>
        <dbReference type="Rhea" id="RHEA-COMP:9867"/>
        <dbReference type="Rhea" id="RHEA-COMP:13832"/>
        <dbReference type="ChEBI" id="CHEBI:15377"/>
        <dbReference type="ChEBI" id="CHEBI:15378"/>
        <dbReference type="ChEBI" id="CHEBI:29961"/>
        <dbReference type="ChEBI" id="CHEBI:57967"/>
        <dbReference type="ChEBI" id="CHEBI:138102"/>
    </reaction>
    <physiologicalReaction direction="left-to-right" evidence="3">
        <dbReference type="Rhea" id="RHEA:54429"/>
    </physiologicalReaction>
</comment>
<evidence type="ECO:0000259" key="5">
    <source>
        <dbReference type="PROSITE" id="PS51154"/>
    </source>
</evidence>
<sequence length="200" mass="22906">MKTLKTNEERLEYLIDYMWRERNDNDELEMPTSFEALWELYRGLANVRPALPVSETYLAVQDALLSDLNRQHVMDVNDLKPIKGDNIFVWQGDITTLKIDAIVNAANSRFLGCMQANHDCIDNIIHTKAGVQVRLDCADIIRQQGRKESVGNAKMTRAYNLPAKYIVHTVGPQIRRLPVSKMNQDLLVKCYLSCLKLADQ</sequence>
<accession>A0AAW4YDE6</accession>
<keyword evidence="2" id="KW-0326">Glycosidase</keyword>
<feature type="domain" description="Macro" evidence="5">
    <location>
        <begin position="74"/>
        <end position="200"/>
    </location>
</feature>
<evidence type="ECO:0000313" key="6">
    <source>
        <dbReference type="EMBL" id="MCE3364442.1"/>
    </source>
</evidence>
<dbReference type="PANTHER" id="PTHR11106">
    <property type="entry name" value="GANGLIOSIDE INDUCED DIFFERENTIATION ASSOCIATED PROTEIN 2-RELATED"/>
    <property type="match status" value="1"/>
</dbReference>
<organism evidence="6 7">
    <name type="scientific">Staphylococcus aureus</name>
    <dbReference type="NCBI Taxonomy" id="1280"/>
    <lineage>
        <taxon>Bacteria</taxon>
        <taxon>Bacillati</taxon>
        <taxon>Bacillota</taxon>
        <taxon>Bacilli</taxon>
        <taxon>Bacillales</taxon>
        <taxon>Staphylococcaceae</taxon>
        <taxon>Staphylococcus</taxon>
    </lineage>
</organism>
<gene>
    <name evidence="6" type="ORF">LB359_19690</name>
</gene>
<evidence type="ECO:0000313" key="7">
    <source>
        <dbReference type="Proteomes" id="UP001200271"/>
    </source>
</evidence>
<dbReference type="PROSITE" id="PS51154">
    <property type="entry name" value="MACRO"/>
    <property type="match status" value="1"/>
</dbReference>
<comment type="caution">
    <text evidence="6">The sequence shown here is derived from an EMBL/GenBank/DDBJ whole genome shotgun (WGS) entry which is preliminary data.</text>
</comment>
<evidence type="ECO:0000256" key="4">
    <source>
        <dbReference type="ARBA" id="ARBA00093459"/>
    </source>
</evidence>
<feature type="non-terminal residue" evidence="6">
    <location>
        <position position="200"/>
    </location>
</feature>
<dbReference type="AlphaFoldDB" id="A0AAW4YDE6"/>
<proteinExistence type="inferred from homology"/>
<dbReference type="InterPro" id="IPR002589">
    <property type="entry name" value="Macro_dom"/>
</dbReference>
<dbReference type="GO" id="GO:0016798">
    <property type="term" value="F:hydrolase activity, acting on glycosyl bonds"/>
    <property type="evidence" value="ECO:0007669"/>
    <property type="project" value="UniProtKB-KW"/>
</dbReference>
<comment type="similarity">
    <text evidence="4">Belongs to the MacroD-type family. Zn-Macro subfamily.</text>
</comment>